<dbReference type="InterPro" id="IPR007295">
    <property type="entry name" value="DUF402"/>
</dbReference>
<accession>A0A8J3Q695</accession>
<protein>
    <recommendedName>
        <fullName evidence="1">DUF402 domain-containing protein</fullName>
    </recommendedName>
</protein>
<reference evidence="2" key="1">
    <citation type="submission" date="2021-01" db="EMBL/GenBank/DDBJ databases">
        <title>Whole genome shotgun sequence of Rhizocola hellebori NBRC 109834.</title>
        <authorList>
            <person name="Komaki H."/>
            <person name="Tamura T."/>
        </authorList>
    </citation>
    <scope>NUCLEOTIDE SEQUENCE</scope>
    <source>
        <strain evidence="2">NBRC 109834</strain>
    </source>
</reference>
<dbReference type="Proteomes" id="UP000612899">
    <property type="component" value="Unassembled WGS sequence"/>
</dbReference>
<name>A0A8J3Q695_9ACTN</name>
<dbReference type="Gene3D" id="2.40.380.10">
    <property type="entry name" value="FomD-like"/>
    <property type="match status" value="1"/>
</dbReference>
<dbReference type="Pfam" id="PF04167">
    <property type="entry name" value="DUF402"/>
    <property type="match status" value="1"/>
</dbReference>
<evidence type="ECO:0000313" key="2">
    <source>
        <dbReference type="EMBL" id="GIH04605.1"/>
    </source>
</evidence>
<dbReference type="SUPFAM" id="SSF159234">
    <property type="entry name" value="FomD-like"/>
    <property type="match status" value="1"/>
</dbReference>
<comment type="caution">
    <text evidence="2">The sequence shown here is derived from an EMBL/GenBank/DDBJ whole genome shotgun (WGS) entry which is preliminary data.</text>
</comment>
<sequence>MRRFQPGETVIRREIMHGEVWFAYPSICVQDEGDLLVTYLPTNTEFGFPTKGRFPIGEHPWRAEKHTHWSGHGMLALHWEGVDHAVFVYWNGPQREHAFWYFNLQDAPRRTPIGFDTLDHELDLLWRVGAPTWEWKDVEEFAKTGEARYPGRVHEIQAEGDRVAKLLDAGERWWDESWASWQPDPQWAAPTLPAHWEEVPCVGR</sequence>
<dbReference type="InterPro" id="IPR035930">
    <property type="entry name" value="FomD-like_sf"/>
</dbReference>
<proteinExistence type="predicted"/>
<keyword evidence="3" id="KW-1185">Reference proteome</keyword>
<organism evidence="2 3">
    <name type="scientific">Rhizocola hellebori</name>
    <dbReference type="NCBI Taxonomy" id="1392758"/>
    <lineage>
        <taxon>Bacteria</taxon>
        <taxon>Bacillati</taxon>
        <taxon>Actinomycetota</taxon>
        <taxon>Actinomycetes</taxon>
        <taxon>Micromonosporales</taxon>
        <taxon>Micromonosporaceae</taxon>
        <taxon>Rhizocola</taxon>
    </lineage>
</organism>
<evidence type="ECO:0000259" key="1">
    <source>
        <dbReference type="Pfam" id="PF04167"/>
    </source>
</evidence>
<dbReference type="AlphaFoldDB" id="A0A8J3Q695"/>
<dbReference type="RefSeq" id="WP_203908479.1">
    <property type="nucleotide sequence ID" value="NZ_BONY01000013.1"/>
</dbReference>
<feature type="domain" description="DUF402" evidence="1">
    <location>
        <begin position="60"/>
        <end position="170"/>
    </location>
</feature>
<dbReference type="EMBL" id="BONY01000013">
    <property type="protein sequence ID" value="GIH04605.1"/>
    <property type="molecule type" value="Genomic_DNA"/>
</dbReference>
<evidence type="ECO:0000313" key="3">
    <source>
        <dbReference type="Proteomes" id="UP000612899"/>
    </source>
</evidence>
<gene>
    <name evidence="2" type="ORF">Rhe02_26720</name>
</gene>